<evidence type="ECO:0008006" key="3">
    <source>
        <dbReference type="Google" id="ProtNLM"/>
    </source>
</evidence>
<dbReference type="EMBL" id="UHFO01000001">
    <property type="protein sequence ID" value="SUN64355.1"/>
    <property type="molecule type" value="Genomic_DNA"/>
</dbReference>
<gene>
    <name evidence="1" type="ORF">NCTC11564_01564</name>
</gene>
<dbReference type="NCBIfam" id="NF047389">
    <property type="entry name" value="ATPase_Sll1717"/>
    <property type="match status" value="1"/>
</dbReference>
<accession>A0A9X8T3U0</accession>
<evidence type="ECO:0000313" key="1">
    <source>
        <dbReference type="EMBL" id="SUN64355.1"/>
    </source>
</evidence>
<dbReference type="InterPro" id="IPR059206">
    <property type="entry name" value="Sll1717-like"/>
</dbReference>
<comment type="caution">
    <text evidence="1">The sequence shown here is derived from an EMBL/GenBank/DDBJ whole genome shotgun (WGS) entry which is preliminary data.</text>
</comment>
<proteinExistence type="predicted"/>
<sequence>MKIKEINFGNSDGQLEAAEDNFIELFYKRPDYEQLKTTKCFLILGRKGTGKTILSAYFSNQSKDNEKYIVNQKFPNDFKQKKLISFAQNDINHDDLSLFWEYVFYLDIAEGIVDKINKIPWWNIKKIRTVSKIKKLNAIVQDEQYKIEKIVSGEYAEHSSSQNLSLSPAAAFNSGITDKNGNKFEITKIKSKYYENLKQLKRIVKELLNFYKYRIVLFYDDMEKFEEEMGLQKFISFMNNMIYVADIINKEIGLFNNSKICLVVREDIINILQGETGNLNKQVTDLAIRINWFSEQYSAVHEHPLMQMILNKIKNSSNEFQQKDLKFIYEEMFEPKIFEYLMDRGFGRPRDLVVFLNMYKKRFGETTKLTLANFASIEQEYSSWLNDELMNELSISDDKKDIMFMMDVISRRGYTSFTIDKICAFMDKQNIEYESTEKIYKIVEKMRELDIVGIRNKRKVQFNYRLGNKQSTNHSTTFIVHRGFKKYLNLN</sequence>
<dbReference type="RefSeq" id="WP_115283397.1">
    <property type="nucleotide sequence ID" value="NZ_UHFO01000001.1"/>
</dbReference>
<name>A0A9X8T3U0_STREQ</name>
<dbReference type="Proteomes" id="UP000254559">
    <property type="component" value="Unassembled WGS sequence"/>
</dbReference>
<evidence type="ECO:0000313" key="2">
    <source>
        <dbReference type="Proteomes" id="UP000254559"/>
    </source>
</evidence>
<dbReference type="SUPFAM" id="SSF52540">
    <property type="entry name" value="P-loop containing nucleoside triphosphate hydrolases"/>
    <property type="match status" value="1"/>
</dbReference>
<protein>
    <recommendedName>
        <fullName evidence="3">FunZ protein</fullName>
    </recommendedName>
</protein>
<dbReference type="InterPro" id="IPR027417">
    <property type="entry name" value="P-loop_NTPase"/>
</dbReference>
<dbReference type="AlphaFoldDB" id="A0A9X8T3U0"/>
<organism evidence="1 2">
    <name type="scientific">Streptococcus dysgalactiae subsp. equisimilis</name>
    <name type="common">Streptococcus equisimilis</name>
    <dbReference type="NCBI Taxonomy" id="119602"/>
    <lineage>
        <taxon>Bacteria</taxon>
        <taxon>Bacillati</taxon>
        <taxon>Bacillota</taxon>
        <taxon>Bacilli</taxon>
        <taxon>Lactobacillales</taxon>
        <taxon>Streptococcaceae</taxon>
        <taxon>Streptococcus</taxon>
    </lineage>
</organism>
<reference evidence="1 2" key="1">
    <citation type="submission" date="2018-06" db="EMBL/GenBank/DDBJ databases">
        <authorList>
            <consortium name="Pathogen Informatics"/>
            <person name="Doyle S."/>
        </authorList>
    </citation>
    <scope>NUCLEOTIDE SEQUENCE [LARGE SCALE GENOMIC DNA]</scope>
    <source>
        <strain evidence="1 2">NCTC11564</strain>
    </source>
</reference>